<evidence type="ECO:0000313" key="3">
    <source>
        <dbReference type="Proteomes" id="UP000008743"/>
    </source>
</evidence>
<gene>
    <name evidence="2" type="ORF">CAOG_007572</name>
</gene>
<feature type="transmembrane region" description="Helical" evidence="1">
    <location>
        <begin position="154"/>
        <end position="176"/>
    </location>
</feature>
<keyword evidence="3" id="KW-1185">Reference proteome</keyword>
<sequence>MGYLDLPGITAALFGGGCCAVQLLLTLAGFGCAGLADLILYRTLPLVLTHVIALYLLASKAPTVRPGAVIRAAGMLALAYAPEFTYLVVPTSAASIQGEMHFAALMVDSALLALAGMLSIMTSVAPHVQVVQVAEKKETADLPRQAKSLPRQAAVARVTVLILIALACCLSTALCLRGTSWTSAARSLAHPSDEAHNAAALPAACFAQVLVASMSCDGCRAKFLQDLEDEFPQIVVQDGVPKRVVHDESPVGATLVITKQALTDEQLTAVPRIEARKARVIVTTPLSPSACLL</sequence>
<feature type="transmembrane region" description="Helical" evidence="1">
    <location>
        <begin position="101"/>
        <end position="121"/>
    </location>
</feature>
<feature type="transmembrane region" description="Helical" evidence="1">
    <location>
        <begin position="39"/>
        <end position="58"/>
    </location>
</feature>
<keyword evidence="1" id="KW-0472">Membrane</keyword>
<dbReference type="InParanoid" id="A0A0D2VZ96"/>
<proteinExistence type="predicted"/>
<keyword evidence="1" id="KW-0812">Transmembrane</keyword>
<feature type="transmembrane region" description="Helical" evidence="1">
    <location>
        <begin position="70"/>
        <end position="89"/>
    </location>
</feature>
<dbReference type="RefSeq" id="XP_004343446.2">
    <property type="nucleotide sequence ID" value="XM_004343396.2"/>
</dbReference>
<evidence type="ECO:0000256" key="1">
    <source>
        <dbReference type="SAM" id="Phobius"/>
    </source>
</evidence>
<dbReference type="Proteomes" id="UP000008743">
    <property type="component" value="Unassembled WGS sequence"/>
</dbReference>
<dbReference type="EMBL" id="KE346373">
    <property type="protein sequence ID" value="KJE97102.1"/>
    <property type="molecule type" value="Genomic_DNA"/>
</dbReference>
<evidence type="ECO:0000313" key="2">
    <source>
        <dbReference type="EMBL" id="KJE97102.1"/>
    </source>
</evidence>
<dbReference type="AlphaFoldDB" id="A0A0D2VZ96"/>
<feature type="transmembrane region" description="Helical" evidence="1">
    <location>
        <begin position="6"/>
        <end position="27"/>
    </location>
</feature>
<accession>A0A0D2VZ96</accession>
<keyword evidence="1" id="KW-1133">Transmembrane helix</keyword>
<name>A0A0D2VZ96_CAPO3</name>
<reference evidence="3" key="1">
    <citation type="submission" date="2011-02" db="EMBL/GenBank/DDBJ databases">
        <title>The Genome Sequence of Capsaspora owczarzaki ATCC 30864.</title>
        <authorList>
            <person name="Russ C."/>
            <person name="Cuomo C."/>
            <person name="Burger G."/>
            <person name="Gray M.W."/>
            <person name="Holland P.W.H."/>
            <person name="King N."/>
            <person name="Lang F.B.F."/>
            <person name="Roger A.J."/>
            <person name="Ruiz-Trillo I."/>
            <person name="Young S.K."/>
            <person name="Zeng Q."/>
            <person name="Gargeya S."/>
            <person name="Alvarado L."/>
            <person name="Berlin A."/>
            <person name="Chapman S.B."/>
            <person name="Chen Z."/>
            <person name="Freedman E."/>
            <person name="Gellesch M."/>
            <person name="Goldberg J."/>
            <person name="Griggs A."/>
            <person name="Gujja S."/>
            <person name="Heilman E."/>
            <person name="Heiman D."/>
            <person name="Howarth C."/>
            <person name="Mehta T."/>
            <person name="Neiman D."/>
            <person name="Pearson M."/>
            <person name="Roberts A."/>
            <person name="Saif S."/>
            <person name="Shea T."/>
            <person name="Shenoy N."/>
            <person name="Sisk P."/>
            <person name="Stolte C."/>
            <person name="Sykes S."/>
            <person name="White J."/>
            <person name="Yandava C."/>
            <person name="Haas B."/>
            <person name="Nusbaum C."/>
            <person name="Birren B."/>
        </authorList>
    </citation>
    <scope>NUCLEOTIDE SEQUENCE</scope>
    <source>
        <strain evidence="3">ATCC 30864</strain>
    </source>
</reference>
<protein>
    <submittedName>
        <fullName evidence="2">Uncharacterized protein</fullName>
    </submittedName>
</protein>
<organism evidence="2 3">
    <name type="scientific">Capsaspora owczarzaki (strain ATCC 30864)</name>
    <dbReference type="NCBI Taxonomy" id="595528"/>
    <lineage>
        <taxon>Eukaryota</taxon>
        <taxon>Filasterea</taxon>
        <taxon>Capsaspora</taxon>
    </lineage>
</organism>